<gene>
    <name evidence="2" type="ORF">FB547_103243</name>
</gene>
<evidence type="ECO:0000313" key="2">
    <source>
        <dbReference type="EMBL" id="TWD87261.1"/>
    </source>
</evidence>
<protein>
    <submittedName>
        <fullName evidence="2">Uncharacterized protein (TIGR02270 family)</fullName>
    </submittedName>
</protein>
<dbReference type="SUPFAM" id="SSF48371">
    <property type="entry name" value="ARM repeat"/>
    <property type="match status" value="1"/>
</dbReference>
<feature type="region of interest" description="Disordered" evidence="1">
    <location>
        <begin position="319"/>
        <end position="343"/>
    </location>
</feature>
<dbReference type="AlphaFoldDB" id="A0A561C7R4"/>
<reference evidence="2 3" key="1">
    <citation type="submission" date="2019-06" db="EMBL/GenBank/DDBJ databases">
        <title>Sorghum-associated microbial communities from plants grown in Nebraska, USA.</title>
        <authorList>
            <person name="Schachtman D."/>
        </authorList>
    </citation>
    <scope>NUCLEOTIDE SEQUENCE [LARGE SCALE GENOMIC DNA]</scope>
    <source>
        <strain evidence="2 3">T529</strain>
    </source>
</reference>
<dbReference type="RefSeq" id="WP_209503139.1">
    <property type="nucleotide sequence ID" value="NZ_VIVL01000003.1"/>
</dbReference>
<accession>A0A561C7R4</accession>
<dbReference type="Proteomes" id="UP000319722">
    <property type="component" value="Unassembled WGS sequence"/>
</dbReference>
<organism evidence="2 3">
    <name type="scientific">Variovorax beijingensis</name>
    <dbReference type="NCBI Taxonomy" id="2496117"/>
    <lineage>
        <taxon>Bacteria</taxon>
        <taxon>Pseudomonadati</taxon>
        <taxon>Pseudomonadota</taxon>
        <taxon>Betaproteobacteria</taxon>
        <taxon>Burkholderiales</taxon>
        <taxon>Comamonadaceae</taxon>
        <taxon>Variovorax</taxon>
    </lineage>
</organism>
<dbReference type="EMBL" id="VIVL01000003">
    <property type="protein sequence ID" value="TWD87261.1"/>
    <property type="molecule type" value="Genomic_DNA"/>
</dbReference>
<feature type="compositionally biased region" description="Basic and acidic residues" evidence="1">
    <location>
        <begin position="319"/>
        <end position="331"/>
    </location>
</feature>
<dbReference type="Gene3D" id="1.25.10.10">
    <property type="entry name" value="Leucine-rich Repeat Variant"/>
    <property type="match status" value="1"/>
</dbReference>
<sequence length="429" mass="46428">MTTDTIARSAAAPMTLVVQRHAEESALLCNQRFFLAASGHTRLHHLRRLDDRLAAHLDGLAVARDAGSRACDEALARAGRGEVFAAIVLALENHDLPRIERLLAIAELLPDVRDAVALAGGWASGESLRGIAKDMLDSPHAFRRAVAIAACDFHMVDPGDALHAAVADADVVLRGQALRAAGECGRRDLAAVCIAALQDEDAGCRFWAARSAVLLGERHKPVHPLHDATLLPGTLHGRLALSLLFKLATPAQAAPLLAEMLDKPAHVRDAVRCAGTVGDTRLVPWLIAQMEEPALARLAGEAFSTITGLDLAWLDLERKPPEGVESGPRDAPEDDDVAMDEDDGLPWPDPARISSWWAANGRGFVPGERYFLGQVPSWAHCVGVLKHGFQRQRLAAAEYLCLLRPGSKLFPTGAPAWRQQRWLDQWPDE</sequence>
<evidence type="ECO:0000313" key="3">
    <source>
        <dbReference type="Proteomes" id="UP000319722"/>
    </source>
</evidence>
<feature type="compositionally biased region" description="Acidic residues" evidence="1">
    <location>
        <begin position="332"/>
        <end position="343"/>
    </location>
</feature>
<name>A0A561C7R4_9BURK</name>
<evidence type="ECO:0000256" key="1">
    <source>
        <dbReference type="SAM" id="MobiDB-lite"/>
    </source>
</evidence>
<dbReference type="NCBIfam" id="TIGR02270">
    <property type="entry name" value="TIGR02270 family protein"/>
    <property type="match status" value="1"/>
</dbReference>
<dbReference type="InterPro" id="IPR011989">
    <property type="entry name" value="ARM-like"/>
</dbReference>
<comment type="caution">
    <text evidence="2">The sequence shown here is derived from an EMBL/GenBank/DDBJ whole genome shotgun (WGS) entry which is preliminary data.</text>
</comment>
<proteinExistence type="predicted"/>
<dbReference type="InterPro" id="IPR016024">
    <property type="entry name" value="ARM-type_fold"/>
</dbReference>
<dbReference type="InterPro" id="IPR011959">
    <property type="entry name" value="CHP02270"/>
</dbReference>